<dbReference type="InterPro" id="IPR036388">
    <property type="entry name" value="WH-like_DNA-bd_sf"/>
</dbReference>
<accession>A0ABV5Y9H2</accession>
<reference evidence="1 2" key="1">
    <citation type="submission" date="2024-09" db="EMBL/GenBank/DDBJ databases">
        <authorList>
            <person name="Sun Q."/>
            <person name="Mori K."/>
        </authorList>
    </citation>
    <scope>NUCLEOTIDE SEQUENCE [LARGE SCALE GENOMIC DNA]</scope>
    <source>
        <strain evidence="1 2">TBRC 0563</strain>
    </source>
</reference>
<dbReference type="Proteomes" id="UP001589627">
    <property type="component" value="Unassembled WGS sequence"/>
</dbReference>
<sequence length="137" mass="14702">METEQRATEAVELMRSAGLRITRTRRVIVKVLAGSDRHLSAERVFTLLAGAGERVDLATVHRTMTTLVELGLAHAVNTPQAAVFGLTHRPHAHAVCRSCGETADTARLEPPGDAPPGFHIDGMVLQGTCGRCTRSPL</sequence>
<evidence type="ECO:0000313" key="1">
    <source>
        <dbReference type="EMBL" id="MFB9831348.1"/>
    </source>
</evidence>
<proteinExistence type="predicted"/>
<dbReference type="InterPro" id="IPR036390">
    <property type="entry name" value="WH_DNA-bd_sf"/>
</dbReference>
<dbReference type="RefSeq" id="WP_378195254.1">
    <property type="nucleotide sequence ID" value="NZ_JBHLZP010000015.1"/>
</dbReference>
<dbReference type="PANTHER" id="PTHR33202">
    <property type="entry name" value="ZINC UPTAKE REGULATION PROTEIN"/>
    <property type="match status" value="1"/>
</dbReference>
<protein>
    <submittedName>
        <fullName evidence="1">Fur family transcriptional regulator</fullName>
    </submittedName>
</protein>
<dbReference type="Gene3D" id="1.10.10.10">
    <property type="entry name" value="Winged helix-like DNA-binding domain superfamily/Winged helix DNA-binding domain"/>
    <property type="match status" value="1"/>
</dbReference>
<organism evidence="1 2">
    <name type="scientific">Actinoallomurus acaciae</name>
    <dbReference type="NCBI Taxonomy" id="502577"/>
    <lineage>
        <taxon>Bacteria</taxon>
        <taxon>Bacillati</taxon>
        <taxon>Actinomycetota</taxon>
        <taxon>Actinomycetes</taxon>
        <taxon>Streptosporangiales</taxon>
        <taxon>Thermomonosporaceae</taxon>
        <taxon>Actinoallomurus</taxon>
    </lineage>
</organism>
<dbReference type="SUPFAM" id="SSF46785">
    <property type="entry name" value="Winged helix' DNA-binding domain"/>
    <property type="match status" value="1"/>
</dbReference>
<dbReference type="CDD" id="cd07153">
    <property type="entry name" value="Fur_like"/>
    <property type="match status" value="1"/>
</dbReference>
<gene>
    <name evidence="1" type="ORF">ACFFNX_04010</name>
</gene>
<evidence type="ECO:0000313" key="2">
    <source>
        <dbReference type="Proteomes" id="UP001589627"/>
    </source>
</evidence>
<dbReference type="EMBL" id="JBHLZP010000015">
    <property type="protein sequence ID" value="MFB9831348.1"/>
    <property type="molecule type" value="Genomic_DNA"/>
</dbReference>
<name>A0ABV5Y9H2_9ACTN</name>
<dbReference type="Pfam" id="PF01475">
    <property type="entry name" value="FUR"/>
    <property type="match status" value="1"/>
</dbReference>
<keyword evidence="2" id="KW-1185">Reference proteome</keyword>
<dbReference type="InterPro" id="IPR002481">
    <property type="entry name" value="FUR"/>
</dbReference>
<dbReference type="PANTHER" id="PTHR33202:SF7">
    <property type="entry name" value="FERRIC UPTAKE REGULATION PROTEIN"/>
    <property type="match status" value="1"/>
</dbReference>
<comment type="caution">
    <text evidence="1">The sequence shown here is derived from an EMBL/GenBank/DDBJ whole genome shotgun (WGS) entry which is preliminary data.</text>
</comment>